<accession>A0AA88I4F7</accession>
<dbReference type="EMBL" id="JAVRJZ010000012">
    <property type="protein sequence ID" value="KAK2715237.1"/>
    <property type="molecule type" value="Genomic_DNA"/>
</dbReference>
<dbReference type="Proteomes" id="UP001187531">
    <property type="component" value="Unassembled WGS sequence"/>
</dbReference>
<gene>
    <name evidence="1" type="ORF">QYM36_010025</name>
</gene>
<evidence type="ECO:0000313" key="2">
    <source>
        <dbReference type="Proteomes" id="UP001187531"/>
    </source>
</evidence>
<sequence>MDLIKSVQLFLAKIISYEGVNNVSTNAKELAEKIGIVPEFEKETIGPPQESGLADTTPRQAPPKIEKAWLARIWGGFDTKYMKPLLTNSHPTLIETMPKFCGPFARLMTTAEQLTEMYYRTRDDSDADLCIADEFEGYNVMVEPSQQR</sequence>
<dbReference type="AlphaFoldDB" id="A0AA88I4F7"/>
<evidence type="ECO:0000313" key="1">
    <source>
        <dbReference type="EMBL" id="KAK2715237.1"/>
    </source>
</evidence>
<name>A0AA88I4F7_ARTSF</name>
<proteinExistence type="predicted"/>
<feature type="non-terminal residue" evidence="1">
    <location>
        <position position="1"/>
    </location>
</feature>
<comment type="caution">
    <text evidence="1">The sequence shown here is derived from an EMBL/GenBank/DDBJ whole genome shotgun (WGS) entry which is preliminary data.</text>
</comment>
<reference evidence="1" key="1">
    <citation type="submission" date="2023-07" db="EMBL/GenBank/DDBJ databases">
        <title>Chromosome-level genome assembly of Artemia franciscana.</title>
        <authorList>
            <person name="Jo E."/>
        </authorList>
    </citation>
    <scope>NUCLEOTIDE SEQUENCE</scope>
    <source>
        <tissue evidence="1">Whole body</tissue>
    </source>
</reference>
<protein>
    <submittedName>
        <fullName evidence="1">Uncharacterized protein</fullName>
    </submittedName>
</protein>
<organism evidence="1 2">
    <name type="scientific">Artemia franciscana</name>
    <name type="common">Brine shrimp</name>
    <name type="synonym">Artemia sanfranciscana</name>
    <dbReference type="NCBI Taxonomy" id="6661"/>
    <lineage>
        <taxon>Eukaryota</taxon>
        <taxon>Metazoa</taxon>
        <taxon>Ecdysozoa</taxon>
        <taxon>Arthropoda</taxon>
        <taxon>Crustacea</taxon>
        <taxon>Branchiopoda</taxon>
        <taxon>Anostraca</taxon>
        <taxon>Artemiidae</taxon>
        <taxon>Artemia</taxon>
    </lineage>
</organism>
<keyword evidence="2" id="KW-1185">Reference proteome</keyword>